<dbReference type="Pfam" id="PF14748">
    <property type="entry name" value="P5CR_dimer"/>
    <property type="match status" value="1"/>
</dbReference>
<gene>
    <name evidence="4" type="primary">proC</name>
    <name evidence="8" type="ORF">SAMN04488004_11831</name>
</gene>
<dbReference type="Gene3D" id="3.40.50.720">
    <property type="entry name" value="NAD(P)-binding Rossmann-like Domain"/>
    <property type="match status" value="1"/>
</dbReference>
<accession>A0A1I4HL84</accession>
<comment type="subcellular location">
    <subcellularLocation>
        <location evidence="4">Cytoplasm</location>
    </subcellularLocation>
</comment>
<dbReference type="RefSeq" id="WP_090190777.1">
    <property type="nucleotide sequence ID" value="NZ_CP072991.1"/>
</dbReference>
<evidence type="ECO:0000256" key="5">
    <source>
        <dbReference type="PIRSR" id="PIRSR000193-1"/>
    </source>
</evidence>
<dbReference type="EC" id="1.5.1.2" evidence="4"/>
<reference evidence="8 9" key="1">
    <citation type="submission" date="2016-10" db="EMBL/GenBank/DDBJ databases">
        <authorList>
            <person name="de Groot N.N."/>
        </authorList>
    </citation>
    <scope>NUCLEOTIDE SEQUENCE [LARGE SCALE GENOMIC DNA]</scope>
    <source>
        <strain evidence="8 9">DSM 16199</strain>
    </source>
</reference>
<comment type="catalytic activity">
    <reaction evidence="4">
        <text>L-proline + NAD(+) = (S)-1-pyrroline-5-carboxylate + NADH + 2 H(+)</text>
        <dbReference type="Rhea" id="RHEA:14105"/>
        <dbReference type="ChEBI" id="CHEBI:15378"/>
        <dbReference type="ChEBI" id="CHEBI:17388"/>
        <dbReference type="ChEBI" id="CHEBI:57540"/>
        <dbReference type="ChEBI" id="CHEBI:57945"/>
        <dbReference type="ChEBI" id="CHEBI:60039"/>
        <dbReference type="EC" id="1.5.1.2"/>
    </reaction>
</comment>
<dbReference type="OrthoDB" id="9805754at2"/>
<comment type="pathway">
    <text evidence="4">Amino-acid biosynthesis; L-proline biosynthesis; L-proline from L-glutamate 5-semialdehyde: step 1/1.</text>
</comment>
<comment type="catalytic activity">
    <reaction evidence="4">
        <text>L-proline + NADP(+) = (S)-1-pyrroline-5-carboxylate + NADPH + 2 H(+)</text>
        <dbReference type="Rhea" id="RHEA:14109"/>
        <dbReference type="ChEBI" id="CHEBI:15378"/>
        <dbReference type="ChEBI" id="CHEBI:17388"/>
        <dbReference type="ChEBI" id="CHEBI:57783"/>
        <dbReference type="ChEBI" id="CHEBI:58349"/>
        <dbReference type="ChEBI" id="CHEBI:60039"/>
        <dbReference type="EC" id="1.5.1.2"/>
    </reaction>
</comment>
<dbReference type="InterPro" id="IPR036291">
    <property type="entry name" value="NAD(P)-bd_dom_sf"/>
</dbReference>
<keyword evidence="4" id="KW-0641">Proline biosynthesis</keyword>
<keyword evidence="3 4" id="KW-0560">Oxidoreductase</keyword>
<evidence type="ECO:0000313" key="9">
    <source>
        <dbReference type="Proteomes" id="UP000199550"/>
    </source>
</evidence>
<proteinExistence type="inferred from homology"/>
<dbReference type="SUPFAM" id="SSF51735">
    <property type="entry name" value="NAD(P)-binding Rossmann-fold domains"/>
    <property type="match status" value="1"/>
</dbReference>
<dbReference type="InterPro" id="IPR029036">
    <property type="entry name" value="P5CR_dimer"/>
</dbReference>
<dbReference type="GO" id="GO:0005737">
    <property type="term" value="C:cytoplasm"/>
    <property type="evidence" value="ECO:0007669"/>
    <property type="project" value="UniProtKB-SubCell"/>
</dbReference>
<dbReference type="GO" id="GO:0004735">
    <property type="term" value="F:pyrroline-5-carboxylate reductase activity"/>
    <property type="evidence" value="ECO:0007669"/>
    <property type="project" value="UniProtKB-UniRule"/>
</dbReference>
<dbReference type="SUPFAM" id="SSF48179">
    <property type="entry name" value="6-phosphogluconate dehydrogenase C-terminal domain-like"/>
    <property type="match status" value="1"/>
</dbReference>
<name>A0A1I4HL84_9RHOB</name>
<dbReference type="Gene3D" id="1.10.3730.10">
    <property type="entry name" value="ProC C-terminal domain-like"/>
    <property type="match status" value="1"/>
</dbReference>
<dbReference type="STRING" id="195913.SAMN04488004_11831"/>
<keyword evidence="9" id="KW-1185">Reference proteome</keyword>
<dbReference type="Proteomes" id="UP000199550">
    <property type="component" value="Unassembled WGS sequence"/>
</dbReference>
<dbReference type="HAMAP" id="MF_01925">
    <property type="entry name" value="P5C_reductase"/>
    <property type="match status" value="1"/>
</dbReference>
<evidence type="ECO:0000259" key="7">
    <source>
        <dbReference type="Pfam" id="PF14748"/>
    </source>
</evidence>
<comment type="function">
    <text evidence="4">Catalyzes the reduction of 1-pyrroline-5-carboxylate (PCA) to L-proline.</text>
</comment>
<dbReference type="InterPro" id="IPR008927">
    <property type="entry name" value="6-PGluconate_DH-like_C_sf"/>
</dbReference>
<sequence length="259" mass="27300">MNILLIGCGKMGGAMLRQWIKQDANQFTVADPGATDLPDGVTHVTKTTDLPSAAFDVIVIAIKPQMIADLLPGYAHALKPGGCFVSIAAGFSVGALTDIVGQAAIIRVMPNLAAMVGMGVSGLYANDACTPQQITDVTAFIAETGRCVPLKSEDEIDRLTAISGSGPGYVFEVMRTYVAAAEELGFDHDTARALVFDTITGTVEAARQSDASLEELRNSVTSKNGTTEAGLNALMRDGQLDALFRDTVQAAYRRATELK</sequence>
<dbReference type="GO" id="GO:0055129">
    <property type="term" value="P:L-proline biosynthetic process"/>
    <property type="evidence" value="ECO:0007669"/>
    <property type="project" value="UniProtKB-UniRule"/>
</dbReference>
<evidence type="ECO:0000313" key="8">
    <source>
        <dbReference type="EMBL" id="SFL42520.1"/>
    </source>
</evidence>
<keyword evidence="4" id="KW-0963">Cytoplasm</keyword>
<dbReference type="PIRSF" id="PIRSF000193">
    <property type="entry name" value="Pyrrol-5-carb_rd"/>
    <property type="match status" value="1"/>
</dbReference>
<evidence type="ECO:0000256" key="4">
    <source>
        <dbReference type="HAMAP-Rule" id="MF_01925"/>
    </source>
</evidence>
<protein>
    <recommendedName>
        <fullName evidence="4">Pyrroline-5-carboxylate reductase</fullName>
        <shortName evidence="4">P5C reductase</shortName>
        <shortName evidence="4">P5CR</shortName>
        <ecNumber evidence="4">1.5.1.2</ecNumber>
    </recommendedName>
    <alternativeName>
        <fullName evidence="4">PCA reductase</fullName>
    </alternativeName>
</protein>
<feature type="binding site" evidence="5">
    <location>
        <begin position="61"/>
        <end position="64"/>
    </location>
    <ligand>
        <name>NADP(+)</name>
        <dbReference type="ChEBI" id="CHEBI:58349"/>
    </ligand>
</feature>
<dbReference type="UniPathway" id="UPA00098">
    <property type="reaction ID" value="UER00361"/>
</dbReference>
<evidence type="ECO:0000256" key="1">
    <source>
        <dbReference type="ARBA" id="ARBA00005525"/>
    </source>
</evidence>
<evidence type="ECO:0000259" key="6">
    <source>
        <dbReference type="Pfam" id="PF03807"/>
    </source>
</evidence>
<feature type="binding site" evidence="5">
    <location>
        <begin position="6"/>
        <end position="11"/>
    </location>
    <ligand>
        <name>NADP(+)</name>
        <dbReference type="ChEBI" id="CHEBI:58349"/>
    </ligand>
</feature>
<comment type="similarity">
    <text evidence="1 4">Belongs to the pyrroline-5-carboxylate reductase family.</text>
</comment>
<keyword evidence="2 4" id="KW-0521">NADP</keyword>
<evidence type="ECO:0000256" key="3">
    <source>
        <dbReference type="ARBA" id="ARBA00023002"/>
    </source>
</evidence>
<feature type="domain" description="Pyrroline-5-carboxylate reductase catalytic N-terminal" evidence="6">
    <location>
        <begin position="3"/>
        <end position="90"/>
    </location>
</feature>
<dbReference type="PANTHER" id="PTHR11645">
    <property type="entry name" value="PYRROLINE-5-CARBOXYLATE REDUCTASE"/>
    <property type="match status" value="1"/>
</dbReference>
<keyword evidence="4" id="KW-0028">Amino-acid biosynthesis</keyword>
<organism evidence="8 9">
    <name type="scientific">Loktanella salsilacus</name>
    <dbReference type="NCBI Taxonomy" id="195913"/>
    <lineage>
        <taxon>Bacteria</taxon>
        <taxon>Pseudomonadati</taxon>
        <taxon>Pseudomonadota</taxon>
        <taxon>Alphaproteobacteria</taxon>
        <taxon>Rhodobacterales</taxon>
        <taxon>Roseobacteraceae</taxon>
        <taxon>Loktanella</taxon>
    </lineage>
</organism>
<dbReference type="Pfam" id="PF03807">
    <property type="entry name" value="F420_oxidored"/>
    <property type="match status" value="1"/>
</dbReference>
<dbReference type="EMBL" id="FOTF01000018">
    <property type="protein sequence ID" value="SFL42520.1"/>
    <property type="molecule type" value="Genomic_DNA"/>
</dbReference>
<dbReference type="InterPro" id="IPR028939">
    <property type="entry name" value="P5C_Rdtase_cat_N"/>
</dbReference>
<feature type="domain" description="Pyrroline-5-carboxylate reductase dimerisation" evidence="7">
    <location>
        <begin position="153"/>
        <end position="258"/>
    </location>
</feature>
<dbReference type="InterPro" id="IPR000304">
    <property type="entry name" value="Pyrroline-COOH_reductase"/>
</dbReference>
<dbReference type="PANTHER" id="PTHR11645:SF0">
    <property type="entry name" value="PYRROLINE-5-CARBOXYLATE REDUCTASE 3"/>
    <property type="match status" value="1"/>
</dbReference>
<evidence type="ECO:0000256" key="2">
    <source>
        <dbReference type="ARBA" id="ARBA00022857"/>
    </source>
</evidence>
<dbReference type="AlphaFoldDB" id="A0A1I4HL84"/>